<accession>A0ACB7H3E8</accession>
<sequence length="858" mass="99046">MAIESFAFNIAEKVLEKIASHTYQEICFAWGLKGELRKLEDILLTVKAVLMDAEEKQVNDNQLRLWLAKLKDALYDAEDVLDEFECEDQRRRVLQLYGTTCKKVGRFFSSSNPIAFRFKMSAKVKQIREGLDEIASQKSKFHLTERYESRHVMPRERALTHSFVQASEVSRDDDKENIITLLQDSNEGAQISIIPIVGIGGLGKTSLAKFVYNDERVRNHFQLQIWVCVSEEFDIKILTEKIIKSTEDGMRHVEKLKKMEMDQLQRILREIIGDKKYLLILDDVWNDDPMKWNQLKELLCMGANGSKILVTTRSNKVASIMGTIPKAYELSGLPQDECVALFTKFAFKEGQVKRYPNLLKIGVEIVKKCKGVPLAVKTLASLLLLNTDESYWKSIRDSELWKIEQKETDILPALRLSYEQLPAHLKKCFAYCSFYPKDYEFYNRELIQFWMAHGLLESAKQNEELEDIGSRYFQELGSRSFFQDFEIREDIWITCKMHDLVHDLALSLTQNEFLAITSRTTHISHNVRHLLFPNSTSLPQDLSTLLQGLDRVRTAIFQSDEKSPSSQSNLDSYLLRFQYLRMLELAHSKLEISLDWIGALKHLRYLHLHGNSRIKKLPNSICKLHNLQTLMLCEGIEELPSDIRYLINLRFLLFSTKQKCLPMNGIGCLTSLRFLGIAICENLEHLFEDMQGLKHLRTLIIGGCESLISLPQSMKYLTALEILAIGYCENLKLTLEEKGKSDKHYLAQFNLQKLILAGLPKLVDFPEWLLQGSSNTLQFLKLENCEHLKELPVCIQNIASLQQLEIEDCDELNERCERGKGPLKNCLLQLLLCLLNLEIQMKMWQLLNLVIFVCNIAL</sequence>
<evidence type="ECO:0000313" key="2">
    <source>
        <dbReference type="Proteomes" id="UP000091857"/>
    </source>
</evidence>
<comment type="caution">
    <text evidence="1">The sequence shown here is derived from an EMBL/GenBank/DDBJ whole genome shotgun (WGS) entry which is preliminary data.</text>
</comment>
<proteinExistence type="predicted"/>
<protein>
    <submittedName>
        <fullName evidence="1">Uncharacterized protein</fullName>
    </submittedName>
</protein>
<dbReference type="Proteomes" id="UP000091857">
    <property type="component" value="Chromosome 9"/>
</dbReference>
<gene>
    <name evidence="1" type="ORF">MANES_09G023900v8</name>
</gene>
<keyword evidence="2" id="KW-1185">Reference proteome</keyword>
<evidence type="ECO:0000313" key="1">
    <source>
        <dbReference type="EMBL" id="KAG8646696.1"/>
    </source>
</evidence>
<reference evidence="2" key="1">
    <citation type="journal article" date="2016" name="Nat. Biotechnol.">
        <title>Sequencing wild and cultivated cassava and related species reveals extensive interspecific hybridization and genetic diversity.</title>
        <authorList>
            <person name="Bredeson J.V."/>
            <person name="Lyons J.B."/>
            <person name="Prochnik S.E."/>
            <person name="Wu G.A."/>
            <person name="Ha C.M."/>
            <person name="Edsinger-Gonzales E."/>
            <person name="Grimwood J."/>
            <person name="Schmutz J."/>
            <person name="Rabbi I.Y."/>
            <person name="Egesi C."/>
            <person name="Nauluvula P."/>
            <person name="Lebot V."/>
            <person name="Ndunguru J."/>
            <person name="Mkamilo G."/>
            <person name="Bart R.S."/>
            <person name="Setter T.L."/>
            <person name="Gleadow R.M."/>
            <person name="Kulakow P."/>
            <person name="Ferguson M.E."/>
            <person name="Rounsley S."/>
            <person name="Rokhsar D.S."/>
        </authorList>
    </citation>
    <scope>NUCLEOTIDE SEQUENCE [LARGE SCALE GENOMIC DNA]</scope>
    <source>
        <strain evidence="2">cv. AM560-2</strain>
    </source>
</reference>
<name>A0ACB7H3E8_MANES</name>
<organism evidence="1 2">
    <name type="scientific">Manihot esculenta</name>
    <name type="common">Cassava</name>
    <name type="synonym">Jatropha manihot</name>
    <dbReference type="NCBI Taxonomy" id="3983"/>
    <lineage>
        <taxon>Eukaryota</taxon>
        <taxon>Viridiplantae</taxon>
        <taxon>Streptophyta</taxon>
        <taxon>Embryophyta</taxon>
        <taxon>Tracheophyta</taxon>
        <taxon>Spermatophyta</taxon>
        <taxon>Magnoliopsida</taxon>
        <taxon>eudicotyledons</taxon>
        <taxon>Gunneridae</taxon>
        <taxon>Pentapetalae</taxon>
        <taxon>rosids</taxon>
        <taxon>fabids</taxon>
        <taxon>Malpighiales</taxon>
        <taxon>Euphorbiaceae</taxon>
        <taxon>Crotonoideae</taxon>
        <taxon>Manihoteae</taxon>
        <taxon>Manihot</taxon>
    </lineage>
</organism>
<dbReference type="EMBL" id="CM004395">
    <property type="protein sequence ID" value="KAG8646696.1"/>
    <property type="molecule type" value="Genomic_DNA"/>
</dbReference>